<dbReference type="AlphaFoldDB" id="J9FW47"/>
<accession>J9FW47</accession>
<organism evidence="1">
    <name type="scientific">gut metagenome</name>
    <dbReference type="NCBI Taxonomy" id="749906"/>
    <lineage>
        <taxon>unclassified sequences</taxon>
        <taxon>metagenomes</taxon>
        <taxon>organismal metagenomes</taxon>
    </lineage>
</organism>
<protein>
    <submittedName>
        <fullName evidence="1">Uncharacterized protein</fullName>
    </submittedName>
</protein>
<sequence length="39" mass="4317">NTVMENIGGIASTNLDQWISYYGDTVSPRWGWAGGWALE</sequence>
<dbReference type="EMBL" id="AMCI01006756">
    <property type="protein sequence ID" value="EJW93797.1"/>
    <property type="molecule type" value="Genomic_DNA"/>
</dbReference>
<comment type="caution">
    <text evidence="1">The sequence shown here is derived from an EMBL/GenBank/DDBJ whole genome shotgun (WGS) entry which is preliminary data.</text>
</comment>
<reference evidence="1" key="1">
    <citation type="journal article" date="2012" name="PLoS ONE">
        <title>Gene sets for utilization of primary and secondary nutrition supplies in the distal gut of endangered iberian lynx.</title>
        <authorList>
            <person name="Alcaide M."/>
            <person name="Messina E."/>
            <person name="Richter M."/>
            <person name="Bargiela R."/>
            <person name="Peplies J."/>
            <person name="Huws S.A."/>
            <person name="Newbold C.J."/>
            <person name="Golyshin P.N."/>
            <person name="Simon M.A."/>
            <person name="Lopez G."/>
            <person name="Yakimov M.M."/>
            <person name="Ferrer M."/>
        </authorList>
    </citation>
    <scope>NUCLEOTIDE SEQUENCE</scope>
</reference>
<gene>
    <name evidence="1" type="ORF">EVA_18096</name>
</gene>
<evidence type="ECO:0000313" key="1">
    <source>
        <dbReference type="EMBL" id="EJW93797.1"/>
    </source>
</evidence>
<proteinExistence type="predicted"/>
<name>J9FW47_9ZZZZ</name>
<feature type="non-terminal residue" evidence="1">
    <location>
        <position position="1"/>
    </location>
</feature>